<protein>
    <submittedName>
        <fullName evidence="1">Uncharacterized protein</fullName>
    </submittedName>
</protein>
<dbReference type="EMBL" id="GBXM01107644">
    <property type="protein sequence ID" value="JAH00933.1"/>
    <property type="molecule type" value="Transcribed_RNA"/>
</dbReference>
<name>A0A0E9PAR0_ANGAN</name>
<organism evidence="1">
    <name type="scientific">Anguilla anguilla</name>
    <name type="common">European freshwater eel</name>
    <name type="synonym">Muraena anguilla</name>
    <dbReference type="NCBI Taxonomy" id="7936"/>
    <lineage>
        <taxon>Eukaryota</taxon>
        <taxon>Metazoa</taxon>
        <taxon>Chordata</taxon>
        <taxon>Craniata</taxon>
        <taxon>Vertebrata</taxon>
        <taxon>Euteleostomi</taxon>
        <taxon>Actinopterygii</taxon>
        <taxon>Neopterygii</taxon>
        <taxon>Teleostei</taxon>
        <taxon>Anguilliformes</taxon>
        <taxon>Anguillidae</taxon>
        <taxon>Anguilla</taxon>
    </lineage>
</organism>
<dbReference type="AlphaFoldDB" id="A0A0E9PAR0"/>
<sequence>MQSYFPMMTLLLFVTQSSH</sequence>
<proteinExistence type="predicted"/>
<reference evidence="1" key="2">
    <citation type="journal article" date="2015" name="Fish Shellfish Immunol.">
        <title>Early steps in the European eel (Anguilla anguilla)-Vibrio vulnificus interaction in the gills: Role of the RtxA13 toxin.</title>
        <authorList>
            <person name="Callol A."/>
            <person name="Pajuelo D."/>
            <person name="Ebbesson L."/>
            <person name="Teles M."/>
            <person name="MacKenzie S."/>
            <person name="Amaro C."/>
        </authorList>
    </citation>
    <scope>NUCLEOTIDE SEQUENCE</scope>
</reference>
<reference evidence="1" key="1">
    <citation type="submission" date="2014-11" db="EMBL/GenBank/DDBJ databases">
        <authorList>
            <person name="Amaro Gonzalez C."/>
        </authorList>
    </citation>
    <scope>NUCLEOTIDE SEQUENCE</scope>
</reference>
<evidence type="ECO:0000313" key="1">
    <source>
        <dbReference type="EMBL" id="JAH00933.1"/>
    </source>
</evidence>
<accession>A0A0E9PAR0</accession>